<keyword evidence="1" id="KW-0812">Transmembrane</keyword>
<keyword evidence="3" id="KW-1185">Reference proteome</keyword>
<proteinExistence type="predicted"/>
<reference evidence="2" key="1">
    <citation type="journal article" date="2020" name="Stud. Mycol.">
        <title>101 Dothideomycetes genomes: a test case for predicting lifestyles and emergence of pathogens.</title>
        <authorList>
            <person name="Haridas S."/>
            <person name="Albert R."/>
            <person name="Binder M."/>
            <person name="Bloem J."/>
            <person name="Labutti K."/>
            <person name="Salamov A."/>
            <person name="Andreopoulos B."/>
            <person name="Baker S."/>
            <person name="Barry K."/>
            <person name="Bills G."/>
            <person name="Bluhm B."/>
            <person name="Cannon C."/>
            <person name="Castanera R."/>
            <person name="Culley D."/>
            <person name="Daum C."/>
            <person name="Ezra D."/>
            <person name="Gonzalez J."/>
            <person name="Henrissat B."/>
            <person name="Kuo A."/>
            <person name="Liang C."/>
            <person name="Lipzen A."/>
            <person name="Lutzoni F."/>
            <person name="Magnuson J."/>
            <person name="Mondo S."/>
            <person name="Nolan M."/>
            <person name="Ohm R."/>
            <person name="Pangilinan J."/>
            <person name="Park H.-J."/>
            <person name="Ramirez L."/>
            <person name="Alfaro M."/>
            <person name="Sun H."/>
            <person name="Tritt A."/>
            <person name="Yoshinaga Y."/>
            <person name="Zwiers L.-H."/>
            <person name="Turgeon B."/>
            <person name="Goodwin S."/>
            <person name="Spatafora J."/>
            <person name="Crous P."/>
            <person name="Grigoriev I."/>
        </authorList>
    </citation>
    <scope>NUCLEOTIDE SEQUENCE</scope>
    <source>
        <strain evidence="2">CBS 122681</strain>
    </source>
</reference>
<evidence type="ECO:0000313" key="2">
    <source>
        <dbReference type="EMBL" id="KAF2654012.1"/>
    </source>
</evidence>
<gene>
    <name evidence="2" type="ORF">K491DRAFT_493727</name>
</gene>
<organism evidence="2 3">
    <name type="scientific">Lophiostoma macrostomum CBS 122681</name>
    <dbReference type="NCBI Taxonomy" id="1314788"/>
    <lineage>
        <taxon>Eukaryota</taxon>
        <taxon>Fungi</taxon>
        <taxon>Dikarya</taxon>
        <taxon>Ascomycota</taxon>
        <taxon>Pezizomycotina</taxon>
        <taxon>Dothideomycetes</taxon>
        <taxon>Pleosporomycetidae</taxon>
        <taxon>Pleosporales</taxon>
        <taxon>Lophiostomataceae</taxon>
        <taxon>Lophiostoma</taxon>
    </lineage>
</organism>
<dbReference type="EMBL" id="MU004371">
    <property type="protein sequence ID" value="KAF2654012.1"/>
    <property type="molecule type" value="Genomic_DNA"/>
</dbReference>
<evidence type="ECO:0000313" key="3">
    <source>
        <dbReference type="Proteomes" id="UP000799324"/>
    </source>
</evidence>
<dbReference type="AlphaFoldDB" id="A0A6A6T2U6"/>
<dbReference type="Proteomes" id="UP000799324">
    <property type="component" value="Unassembled WGS sequence"/>
</dbReference>
<keyword evidence="1" id="KW-1133">Transmembrane helix</keyword>
<accession>A0A6A6T2U6</accession>
<feature type="transmembrane region" description="Helical" evidence="1">
    <location>
        <begin position="25"/>
        <end position="46"/>
    </location>
</feature>
<keyword evidence="1" id="KW-0472">Membrane</keyword>
<protein>
    <submittedName>
        <fullName evidence="2">Uncharacterized protein</fullName>
    </submittedName>
</protein>
<sequence>MQLYIAVYSSANHCGKLRKGFNACLLLPIKVHILILILIDTFVTLVERQREVMMQCHSPPHHPLPRFLSIRAPQCHDMHDSKARMACFQNHRQLLHLRLCTSIHIAVSLSYTRAIN</sequence>
<name>A0A6A6T2U6_9PLEO</name>
<evidence type="ECO:0000256" key="1">
    <source>
        <dbReference type="SAM" id="Phobius"/>
    </source>
</evidence>